<feature type="domain" description="Chromo" evidence="1">
    <location>
        <begin position="197"/>
        <end position="239"/>
    </location>
</feature>
<dbReference type="SUPFAM" id="SSF54160">
    <property type="entry name" value="Chromo domain-like"/>
    <property type="match status" value="1"/>
</dbReference>
<evidence type="ECO:0000313" key="2">
    <source>
        <dbReference type="EMBL" id="OWZ09353.1"/>
    </source>
</evidence>
<organism evidence="2 3">
    <name type="scientific">Phytophthora megakarya</name>
    <dbReference type="NCBI Taxonomy" id="4795"/>
    <lineage>
        <taxon>Eukaryota</taxon>
        <taxon>Sar</taxon>
        <taxon>Stramenopiles</taxon>
        <taxon>Oomycota</taxon>
        <taxon>Peronosporomycetes</taxon>
        <taxon>Peronosporales</taxon>
        <taxon>Peronosporaceae</taxon>
        <taxon>Phytophthora</taxon>
    </lineage>
</organism>
<dbReference type="PROSITE" id="PS50013">
    <property type="entry name" value="CHROMO_2"/>
    <property type="match status" value="1"/>
</dbReference>
<keyword evidence="3" id="KW-1185">Reference proteome</keyword>
<dbReference type="Gene3D" id="2.40.50.40">
    <property type="match status" value="1"/>
</dbReference>
<proteinExistence type="predicted"/>
<dbReference type="Pfam" id="PF24626">
    <property type="entry name" value="SH3_Tf2-1"/>
    <property type="match status" value="1"/>
</dbReference>
<name>A0A225VVA0_9STRA</name>
<evidence type="ECO:0000259" key="1">
    <source>
        <dbReference type="PROSITE" id="PS50013"/>
    </source>
</evidence>
<evidence type="ECO:0000313" key="3">
    <source>
        <dbReference type="Proteomes" id="UP000198211"/>
    </source>
</evidence>
<dbReference type="AlphaFoldDB" id="A0A225VVA0"/>
<sequence>MLEDAQRCMVSLHDIDWVDVLGTVEFAPSTLVSSSTKMSPFEIDTGRVARMPIGAAMRATLQKIAAALWLKRNKTWPSLKIDSAHSTTRNGPARCLLQATFVYLATKNLPLAHAATGTSIQKDKFAPNLVGPFMIIKMINNNAAQLSLPRSMSRLHDTFNINVLRHHVKFPARFVDRLLPKVSTVDFLPGDADADMHVIEALMKKRQRNRRTEYLVRWQNLDSSESSWEREQDINHIWH</sequence>
<dbReference type="STRING" id="4795.A0A225VVA0"/>
<dbReference type="InterPro" id="IPR023780">
    <property type="entry name" value="Chromo_domain"/>
</dbReference>
<dbReference type="Pfam" id="PF00385">
    <property type="entry name" value="Chromo"/>
    <property type="match status" value="1"/>
</dbReference>
<dbReference type="InterPro" id="IPR016197">
    <property type="entry name" value="Chromo-like_dom_sf"/>
</dbReference>
<gene>
    <name evidence="2" type="ORF">PHMEG_00017963</name>
</gene>
<dbReference type="InterPro" id="IPR000953">
    <property type="entry name" value="Chromo/chromo_shadow_dom"/>
</dbReference>
<dbReference type="Proteomes" id="UP000198211">
    <property type="component" value="Unassembled WGS sequence"/>
</dbReference>
<dbReference type="InterPro" id="IPR056924">
    <property type="entry name" value="SH3_Tf2-1"/>
</dbReference>
<reference evidence="3" key="1">
    <citation type="submission" date="2017-03" db="EMBL/GenBank/DDBJ databases">
        <title>Phytopthora megakarya and P. palmivora, two closely related causual agents of cacao black pod achieved similar genome size and gene model numbers by different mechanisms.</title>
        <authorList>
            <person name="Ali S."/>
            <person name="Shao J."/>
            <person name="Larry D.J."/>
            <person name="Kronmiller B."/>
            <person name="Shen D."/>
            <person name="Strem M.D."/>
            <person name="Melnick R.L."/>
            <person name="Guiltinan M.J."/>
            <person name="Tyler B.M."/>
            <person name="Meinhardt L.W."/>
            <person name="Bailey B.A."/>
        </authorList>
    </citation>
    <scope>NUCLEOTIDE SEQUENCE [LARGE SCALE GENOMIC DNA]</scope>
    <source>
        <strain evidence="3">zdho120</strain>
    </source>
</reference>
<accession>A0A225VVA0</accession>
<dbReference type="OrthoDB" id="167591at2759"/>
<comment type="caution">
    <text evidence="2">The sequence shown here is derived from an EMBL/GenBank/DDBJ whole genome shotgun (WGS) entry which is preliminary data.</text>
</comment>
<protein>
    <recommendedName>
        <fullName evidence="1">Chromo domain-containing protein</fullName>
    </recommendedName>
</protein>
<dbReference type="EMBL" id="NBNE01002823">
    <property type="protein sequence ID" value="OWZ09353.1"/>
    <property type="molecule type" value="Genomic_DNA"/>
</dbReference>